<dbReference type="RefSeq" id="WP_111228958.1">
    <property type="nucleotide sequence ID" value="NZ_NBIU01000002.1"/>
</dbReference>
<keyword evidence="7 9" id="KW-1133">Transmembrane helix</keyword>
<feature type="transmembrane region" description="Helical" evidence="9">
    <location>
        <begin position="225"/>
        <end position="245"/>
    </location>
</feature>
<evidence type="ECO:0000256" key="5">
    <source>
        <dbReference type="ARBA" id="ARBA00022519"/>
    </source>
</evidence>
<dbReference type="OrthoDB" id="9814458at2"/>
<keyword evidence="8 9" id="KW-0472">Membrane</keyword>
<accession>A0A2W6MY23</accession>
<dbReference type="PANTHER" id="PTHR30413">
    <property type="entry name" value="INNER MEMBRANE TRANSPORT PERMEASE"/>
    <property type="match status" value="1"/>
</dbReference>
<evidence type="ECO:0000256" key="8">
    <source>
        <dbReference type="ARBA" id="ARBA00023136"/>
    </source>
</evidence>
<keyword evidence="3 9" id="KW-0813">Transport</keyword>
<dbReference type="AlphaFoldDB" id="A0A2W6MY23"/>
<comment type="similarity">
    <text evidence="2 9">Belongs to the ABC-2 integral membrane protein family.</text>
</comment>
<evidence type="ECO:0000256" key="1">
    <source>
        <dbReference type="ARBA" id="ARBA00004429"/>
    </source>
</evidence>
<feature type="transmembrane region" description="Helical" evidence="9">
    <location>
        <begin position="23"/>
        <end position="46"/>
    </location>
</feature>
<protein>
    <recommendedName>
        <fullName evidence="9">Transport permease protein</fullName>
    </recommendedName>
</protein>
<keyword evidence="4 9" id="KW-1003">Cell membrane</keyword>
<evidence type="ECO:0000256" key="3">
    <source>
        <dbReference type="ARBA" id="ARBA00022448"/>
    </source>
</evidence>
<name>A0A2W6MY23_9HELI</name>
<proteinExistence type="inferred from homology"/>
<evidence type="ECO:0000313" key="12">
    <source>
        <dbReference type="Proteomes" id="UP000249746"/>
    </source>
</evidence>
<dbReference type="EMBL" id="NBIU01000002">
    <property type="protein sequence ID" value="PZT48901.1"/>
    <property type="molecule type" value="Genomic_DNA"/>
</dbReference>
<dbReference type="Pfam" id="PF01061">
    <property type="entry name" value="ABC2_membrane"/>
    <property type="match status" value="1"/>
</dbReference>
<feature type="transmembrane region" description="Helical" evidence="9">
    <location>
        <begin position="104"/>
        <end position="125"/>
    </location>
</feature>
<comment type="subcellular location">
    <subcellularLocation>
        <location evidence="1">Cell inner membrane</location>
        <topology evidence="1">Multi-pass membrane protein</topology>
    </subcellularLocation>
    <subcellularLocation>
        <location evidence="9">Cell membrane</location>
        <topology evidence="9">Multi-pass membrane protein</topology>
    </subcellularLocation>
</comment>
<evidence type="ECO:0000256" key="6">
    <source>
        <dbReference type="ARBA" id="ARBA00022692"/>
    </source>
</evidence>
<dbReference type="InterPro" id="IPR013525">
    <property type="entry name" value="ABC2_TM"/>
</dbReference>
<dbReference type="Proteomes" id="UP000249746">
    <property type="component" value="Unassembled WGS sequence"/>
</dbReference>
<evidence type="ECO:0000313" key="11">
    <source>
        <dbReference type="EMBL" id="PZT48901.1"/>
    </source>
</evidence>
<dbReference type="PRINTS" id="PR00164">
    <property type="entry name" value="ABC2TRNSPORT"/>
</dbReference>
<sequence length="254" mass="29624">MTHIISALFLRELKTRFGKNKRLGYFWVIGEPMTHIIFFLIIFTVIRARSLPQMPIEMFLITGFVPFFMFRNIVTQIMAGVNANRALIAYKPVRPIYIFIARMLLEVCIYFLVFVIFMAVFGWFLDFAILPVNFLEVLISFMGLALLGFGLGVCLAFLSTEVEYSTIFINYGMMLLYFGSAVLIPLWILPQNIVELLLYNPILQLLEMLRENYTEGYPLTQGIGFLYPFSFGVILLFVALWIYYFRYKYLGKIK</sequence>
<reference evidence="11 12" key="1">
    <citation type="submission" date="2017-03" db="EMBL/GenBank/DDBJ databases">
        <title>Genomic and clinical evidence uncovers the enterohepatic species Helicobacter valdiviensis as a potential human intestinal pathogen.</title>
        <authorList>
            <person name="Fresia P."/>
            <person name="Jara R."/>
            <person name="Sierra R."/>
            <person name="Ferres I."/>
            <person name="Greif G."/>
            <person name="Iraola G."/>
            <person name="Collado L."/>
        </authorList>
    </citation>
    <scope>NUCLEOTIDE SEQUENCE [LARGE SCALE GENOMIC DNA]</scope>
    <source>
        <strain evidence="11 12">WBE14</strain>
    </source>
</reference>
<evidence type="ECO:0000256" key="7">
    <source>
        <dbReference type="ARBA" id="ARBA00022989"/>
    </source>
</evidence>
<keyword evidence="5" id="KW-0997">Cell inner membrane</keyword>
<dbReference type="GO" id="GO:0043190">
    <property type="term" value="C:ATP-binding cassette (ABC) transporter complex"/>
    <property type="evidence" value="ECO:0007669"/>
    <property type="project" value="InterPro"/>
</dbReference>
<keyword evidence="6 9" id="KW-0812">Transmembrane</keyword>
<dbReference type="PROSITE" id="PS51012">
    <property type="entry name" value="ABC_TM2"/>
    <property type="match status" value="1"/>
</dbReference>
<dbReference type="GO" id="GO:0015920">
    <property type="term" value="P:lipopolysaccharide transport"/>
    <property type="evidence" value="ECO:0007669"/>
    <property type="project" value="TreeGrafter"/>
</dbReference>
<evidence type="ECO:0000256" key="9">
    <source>
        <dbReference type="RuleBase" id="RU361157"/>
    </source>
</evidence>
<dbReference type="GO" id="GO:0140359">
    <property type="term" value="F:ABC-type transporter activity"/>
    <property type="evidence" value="ECO:0007669"/>
    <property type="project" value="InterPro"/>
</dbReference>
<comment type="caution">
    <text evidence="11">The sequence shown here is derived from an EMBL/GenBank/DDBJ whole genome shotgun (WGS) entry which is preliminary data.</text>
</comment>
<evidence type="ECO:0000256" key="4">
    <source>
        <dbReference type="ARBA" id="ARBA00022475"/>
    </source>
</evidence>
<dbReference type="PANTHER" id="PTHR30413:SF8">
    <property type="entry name" value="TRANSPORT PERMEASE PROTEIN"/>
    <property type="match status" value="1"/>
</dbReference>
<feature type="transmembrane region" description="Helical" evidence="9">
    <location>
        <begin position="58"/>
        <end position="83"/>
    </location>
</feature>
<evidence type="ECO:0000259" key="10">
    <source>
        <dbReference type="PROSITE" id="PS51012"/>
    </source>
</evidence>
<feature type="domain" description="ABC transmembrane type-2" evidence="10">
    <location>
        <begin position="23"/>
        <end position="246"/>
    </location>
</feature>
<keyword evidence="12" id="KW-1185">Reference proteome</keyword>
<dbReference type="InterPro" id="IPR047817">
    <property type="entry name" value="ABC2_TM_bact-type"/>
</dbReference>
<evidence type="ECO:0000256" key="2">
    <source>
        <dbReference type="ARBA" id="ARBA00007783"/>
    </source>
</evidence>
<organism evidence="11 12">
    <name type="scientific">Helicobacter valdiviensis</name>
    <dbReference type="NCBI Taxonomy" id="1458358"/>
    <lineage>
        <taxon>Bacteria</taxon>
        <taxon>Pseudomonadati</taxon>
        <taxon>Campylobacterota</taxon>
        <taxon>Epsilonproteobacteria</taxon>
        <taxon>Campylobacterales</taxon>
        <taxon>Helicobacteraceae</taxon>
        <taxon>Helicobacter</taxon>
    </lineage>
</organism>
<feature type="transmembrane region" description="Helical" evidence="9">
    <location>
        <begin position="170"/>
        <end position="189"/>
    </location>
</feature>
<gene>
    <name evidence="11" type="ORF">B6S12_00985</name>
</gene>
<feature type="transmembrane region" description="Helical" evidence="9">
    <location>
        <begin position="137"/>
        <end position="158"/>
    </location>
</feature>
<dbReference type="InterPro" id="IPR000412">
    <property type="entry name" value="ABC_2_transport"/>
</dbReference>